<dbReference type="OrthoDB" id="1451596at2"/>
<protein>
    <submittedName>
        <fullName evidence="9">FtsX-like permease family protein</fullName>
    </submittedName>
</protein>
<evidence type="ECO:0000256" key="2">
    <source>
        <dbReference type="ARBA" id="ARBA00022475"/>
    </source>
</evidence>
<dbReference type="STRING" id="1075417.SAMN05421823_101274"/>
<feature type="transmembrane region" description="Helical" evidence="6">
    <location>
        <begin position="423"/>
        <end position="442"/>
    </location>
</feature>
<evidence type="ECO:0000313" key="10">
    <source>
        <dbReference type="Proteomes" id="UP000198510"/>
    </source>
</evidence>
<evidence type="ECO:0000259" key="8">
    <source>
        <dbReference type="Pfam" id="PF12704"/>
    </source>
</evidence>
<organism evidence="9 10">
    <name type="scientific">Catalinimonas alkaloidigena</name>
    <dbReference type="NCBI Taxonomy" id="1075417"/>
    <lineage>
        <taxon>Bacteria</taxon>
        <taxon>Pseudomonadati</taxon>
        <taxon>Bacteroidota</taxon>
        <taxon>Cytophagia</taxon>
        <taxon>Cytophagales</taxon>
        <taxon>Catalimonadaceae</taxon>
        <taxon>Catalinimonas</taxon>
    </lineage>
</organism>
<dbReference type="Proteomes" id="UP000198510">
    <property type="component" value="Unassembled WGS sequence"/>
</dbReference>
<keyword evidence="4 6" id="KW-1133">Transmembrane helix</keyword>
<feature type="transmembrane region" description="Helical" evidence="6">
    <location>
        <begin position="376"/>
        <end position="402"/>
    </location>
</feature>
<sequence length="785" mass="87452">MLKNYLSTALRTLWNHRTYTLLNLGGLTVGLTVAVLLLLWVQDERSFDRMHERLDHIYHVNSLVDAQRSLIWTSTQGPVAVYAKREVPGVLEAVRTARHWDLARVIVNDQPFFNSKGLYVDPSFFTLFSFPLVAGNAAEPFPNHQSVIVTEAAAEKYFGTTDVLGQSLHTDDSTSFLVSGILQNIPSNSSIQGELFFPFDLLAKQYTGTGYWKSLESDWGNFNYDTYLLLHADARPDRVAQLLSGIQQKNHPHATADQEYKLQPLADWHLYAPDGSAAGATEVRIFFLVALVILLIACINYVNLTTARATHRSKEVSMRKIIGADRGQLFAQFLGESLLVFVVALGLSLLLIPVLMPVYNDLSGKTLVFDPFQPTVMLLLGGAFLFTLLLAGVYPAMLLSSFQPLQALKGRFGRQNNAGFRQVLVITQFAFSVVLIVSTLVITKQMQYVREKKLGYDRENVLAFWMRDIHDHFAQAKDELEKRPGIRGVASANQNLIQVGSSTGDTDWDGKPEDLSFIVHPVGIEENFLGVMGIELADGTGFSGSKADSAHFILNETAVREAGITDPVGKRFTLWDTEGTIIGVAKDFHVASVHEKIKPVVFYHQPEPWRFYIKTTGADAPQAIAAAEKIWHRYNPEYPFEYEFMDQAYDSLYKSDQRTARLFYYFAGVAIFVSCLGLLGLAIYTAELRTKEIGIRKVLGASVSGIVLLLSRDFLKLVLLSVLMATPLAWWFTHRWLENFAYSTSPGVLVFFVGGATALLIALLTVSVQSIRTALANPVKALRAE</sequence>
<feature type="transmembrane region" description="Helical" evidence="6">
    <location>
        <begin position="329"/>
        <end position="356"/>
    </location>
</feature>
<evidence type="ECO:0000256" key="1">
    <source>
        <dbReference type="ARBA" id="ARBA00004651"/>
    </source>
</evidence>
<feature type="domain" description="MacB-like periplasmic core" evidence="8">
    <location>
        <begin position="20"/>
        <end position="242"/>
    </location>
</feature>
<dbReference type="AlphaFoldDB" id="A0A1G8X685"/>
<gene>
    <name evidence="9" type="ORF">SAMN05421823_101274</name>
</gene>
<dbReference type="EMBL" id="FNFO01000001">
    <property type="protein sequence ID" value="SDJ85897.1"/>
    <property type="molecule type" value="Genomic_DNA"/>
</dbReference>
<dbReference type="InterPro" id="IPR050250">
    <property type="entry name" value="Macrolide_Exporter_MacB"/>
</dbReference>
<evidence type="ECO:0000256" key="3">
    <source>
        <dbReference type="ARBA" id="ARBA00022692"/>
    </source>
</evidence>
<dbReference type="InterPro" id="IPR003838">
    <property type="entry name" value="ABC3_permease_C"/>
</dbReference>
<feature type="domain" description="ABC3 transporter permease C-terminal" evidence="7">
    <location>
        <begin position="666"/>
        <end position="773"/>
    </location>
</feature>
<evidence type="ECO:0000256" key="6">
    <source>
        <dbReference type="SAM" id="Phobius"/>
    </source>
</evidence>
<dbReference type="PANTHER" id="PTHR30572:SF18">
    <property type="entry name" value="ABC-TYPE MACROLIDE FAMILY EXPORT SYSTEM PERMEASE COMPONENT 2"/>
    <property type="match status" value="1"/>
</dbReference>
<keyword evidence="5 6" id="KW-0472">Membrane</keyword>
<dbReference type="PANTHER" id="PTHR30572">
    <property type="entry name" value="MEMBRANE COMPONENT OF TRANSPORTER-RELATED"/>
    <property type="match status" value="1"/>
</dbReference>
<proteinExistence type="predicted"/>
<feature type="transmembrane region" description="Helical" evidence="6">
    <location>
        <begin position="662"/>
        <end position="686"/>
    </location>
</feature>
<keyword evidence="3 6" id="KW-0812">Transmembrane</keyword>
<dbReference type="GO" id="GO:0005886">
    <property type="term" value="C:plasma membrane"/>
    <property type="evidence" value="ECO:0007669"/>
    <property type="project" value="UniProtKB-SubCell"/>
</dbReference>
<dbReference type="InterPro" id="IPR025857">
    <property type="entry name" value="MacB_PCD"/>
</dbReference>
<keyword evidence="10" id="KW-1185">Reference proteome</keyword>
<evidence type="ECO:0000256" key="5">
    <source>
        <dbReference type="ARBA" id="ARBA00023136"/>
    </source>
</evidence>
<name>A0A1G8X685_9BACT</name>
<dbReference type="Pfam" id="PF12704">
    <property type="entry name" value="MacB_PCD"/>
    <property type="match status" value="2"/>
</dbReference>
<feature type="transmembrane region" description="Helical" evidence="6">
    <location>
        <begin position="745"/>
        <end position="766"/>
    </location>
</feature>
<comment type="subcellular location">
    <subcellularLocation>
        <location evidence="1">Cell membrane</location>
        <topology evidence="1">Multi-pass membrane protein</topology>
    </subcellularLocation>
</comment>
<accession>A0A1G8X685</accession>
<reference evidence="9 10" key="1">
    <citation type="submission" date="2016-10" db="EMBL/GenBank/DDBJ databases">
        <authorList>
            <person name="de Groot N.N."/>
        </authorList>
    </citation>
    <scope>NUCLEOTIDE SEQUENCE [LARGE SCALE GENOMIC DNA]</scope>
    <source>
        <strain evidence="9 10">DSM 25186</strain>
    </source>
</reference>
<feature type="domain" description="ABC3 transporter permease C-terminal" evidence="7">
    <location>
        <begin position="288"/>
        <end position="404"/>
    </location>
</feature>
<evidence type="ECO:0000259" key="7">
    <source>
        <dbReference type="Pfam" id="PF02687"/>
    </source>
</evidence>
<dbReference type="RefSeq" id="WP_089678146.1">
    <property type="nucleotide sequence ID" value="NZ_FNFO01000001.1"/>
</dbReference>
<feature type="transmembrane region" description="Helical" evidence="6">
    <location>
        <begin position="21"/>
        <end position="41"/>
    </location>
</feature>
<feature type="transmembrane region" description="Helical" evidence="6">
    <location>
        <begin position="714"/>
        <end position="733"/>
    </location>
</feature>
<dbReference type="GO" id="GO:0022857">
    <property type="term" value="F:transmembrane transporter activity"/>
    <property type="evidence" value="ECO:0007669"/>
    <property type="project" value="TreeGrafter"/>
</dbReference>
<feature type="domain" description="MacB-like periplasmic core" evidence="8">
    <location>
        <begin position="430"/>
        <end position="624"/>
    </location>
</feature>
<keyword evidence="2" id="KW-1003">Cell membrane</keyword>
<evidence type="ECO:0000256" key="4">
    <source>
        <dbReference type="ARBA" id="ARBA00022989"/>
    </source>
</evidence>
<dbReference type="Pfam" id="PF02687">
    <property type="entry name" value="FtsX"/>
    <property type="match status" value="2"/>
</dbReference>
<evidence type="ECO:0000313" key="9">
    <source>
        <dbReference type="EMBL" id="SDJ85897.1"/>
    </source>
</evidence>
<feature type="transmembrane region" description="Helical" evidence="6">
    <location>
        <begin position="285"/>
        <end position="304"/>
    </location>
</feature>